<evidence type="ECO:0000313" key="5">
    <source>
        <dbReference type="EMBL" id="KAK0426701.1"/>
    </source>
</evidence>
<dbReference type="InterPro" id="IPR006357">
    <property type="entry name" value="HAD-SF_hydro_IIA"/>
</dbReference>
<evidence type="ECO:0000313" key="6">
    <source>
        <dbReference type="Proteomes" id="UP001175271"/>
    </source>
</evidence>
<dbReference type="InterPro" id="IPR036412">
    <property type="entry name" value="HAD-like_sf"/>
</dbReference>
<feature type="active site" description="Nucleophile" evidence="2">
    <location>
        <position position="68"/>
    </location>
</feature>
<evidence type="ECO:0000256" key="3">
    <source>
        <dbReference type="PIRSR" id="PIRSR000915-2"/>
    </source>
</evidence>
<evidence type="ECO:0000256" key="4">
    <source>
        <dbReference type="PIRSR" id="PIRSR000915-3"/>
    </source>
</evidence>
<evidence type="ECO:0000256" key="2">
    <source>
        <dbReference type="PIRSR" id="PIRSR000915-1"/>
    </source>
</evidence>
<dbReference type="Pfam" id="PF13242">
    <property type="entry name" value="Hydrolase_like"/>
    <property type="match status" value="1"/>
</dbReference>
<dbReference type="GO" id="GO:0005737">
    <property type="term" value="C:cytoplasm"/>
    <property type="evidence" value="ECO:0007669"/>
    <property type="project" value="TreeGrafter"/>
</dbReference>
<dbReference type="GO" id="GO:0046872">
    <property type="term" value="F:metal ion binding"/>
    <property type="evidence" value="ECO:0007669"/>
    <property type="project" value="UniProtKB-KW"/>
</dbReference>
<keyword evidence="4" id="KW-0479">Metal-binding</keyword>
<dbReference type="InterPro" id="IPR023214">
    <property type="entry name" value="HAD_sf"/>
</dbReference>
<feature type="binding site" evidence="4">
    <location>
        <position position="291"/>
    </location>
    <ligand>
        <name>Mg(2+)</name>
        <dbReference type="ChEBI" id="CHEBI:18420"/>
    </ligand>
</feature>
<dbReference type="SUPFAM" id="SSF56784">
    <property type="entry name" value="HAD-like"/>
    <property type="match status" value="1"/>
</dbReference>
<keyword evidence="1" id="KW-0378">Hydrolase</keyword>
<dbReference type="NCBIfam" id="TIGR01460">
    <property type="entry name" value="HAD-SF-IIA"/>
    <property type="match status" value="1"/>
</dbReference>
<dbReference type="PIRSF" id="PIRSF000915">
    <property type="entry name" value="PGP-type_phosphatase"/>
    <property type="match status" value="1"/>
</dbReference>
<comment type="cofactor">
    <cofactor evidence="4">
        <name>Mg(2+)</name>
        <dbReference type="ChEBI" id="CHEBI:18420"/>
    </cofactor>
    <text evidence="4">Divalent metal ions. Mg(2+) is the most effective.</text>
</comment>
<dbReference type="Gene3D" id="3.40.50.1000">
    <property type="entry name" value="HAD superfamily/HAD-like"/>
    <property type="match status" value="2"/>
</dbReference>
<dbReference type="EMBL" id="JAUCMV010000001">
    <property type="protein sequence ID" value="KAK0426701.1"/>
    <property type="molecule type" value="Genomic_DNA"/>
</dbReference>
<feature type="binding site" evidence="4">
    <location>
        <position position="70"/>
    </location>
    <ligand>
        <name>Mg(2+)</name>
        <dbReference type="ChEBI" id="CHEBI:18420"/>
    </ligand>
</feature>
<organism evidence="5 6">
    <name type="scientific">Steinernema hermaphroditum</name>
    <dbReference type="NCBI Taxonomy" id="289476"/>
    <lineage>
        <taxon>Eukaryota</taxon>
        <taxon>Metazoa</taxon>
        <taxon>Ecdysozoa</taxon>
        <taxon>Nematoda</taxon>
        <taxon>Chromadorea</taxon>
        <taxon>Rhabditida</taxon>
        <taxon>Tylenchina</taxon>
        <taxon>Panagrolaimomorpha</taxon>
        <taxon>Strongyloidoidea</taxon>
        <taxon>Steinernematidae</taxon>
        <taxon>Steinernema</taxon>
    </lineage>
</organism>
<feature type="active site" description="Proton donor" evidence="2">
    <location>
        <position position="70"/>
    </location>
</feature>
<feature type="binding site" evidence="4">
    <location>
        <position position="68"/>
    </location>
    <ligand>
        <name>Mg(2+)</name>
        <dbReference type="ChEBI" id="CHEBI:18420"/>
    </ligand>
</feature>
<dbReference type="PANTHER" id="PTHR19288:SF93">
    <property type="entry name" value="FI11325P-RELATED"/>
    <property type="match status" value="1"/>
</dbReference>
<evidence type="ECO:0000256" key="1">
    <source>
        <dbReference type="ARBA" id="ARBA00022801"/>
    </source>
</evidence>
<dbReference type="NCBIfam" id="TIGR01452">
    <property type="entry name" value="PGP_euk"/>
    <property type="match status" value="1"/>
</dbReference>
<protein>
    <recommendedName>
        <fullName evidence="7">4-nitrophenylphosphatase</fullName>
    </recommendedName>
</protein>
<accession>A0AA39IN80</accession>
<dbReference type="InterPro" id="IPR006349">
    <property type="entry name" value="PGP_euk"/>
</dbReference>
<dbReference type="PANTHER" id="PTHR19288">
    <property type="entry name" value="4-NITROPHENYLPHOSPHATASE-RELATED"/>
    <property type="match status" value="1"/>
</dbReference>
<sequence length="346" mass="38280">MQRKVGFELHSSKVSAWYLWIVVSSNVVIDGVTKPTMRRTDSTPSDMSSVKRAVRSSLLALYDTFIFDADGVLWLGGDAIPGSPEFVNQLVDAGKRVVIVTNNSTKTIDEYFEKTKKLGFKVEKESIVSPAVVTAHLLSESGNGRSHLPVYLLGTNGLAETLAKKGVQSFGVGPDHFESYTDTNFVMKVDTSRQIRAVVVSYDNHFSYIKLMKAINYLRDQDVDFVATNEDLTFPGPHKDVLVPGSGSIVNSVRMAAGRDPVVMGKPHRPIFDFICARFGIDPKRSLMVGDRCDTDILFGNNHGMDTMLVYTGIHNSEDLTRFESQGRTDLLPKYFAPSLNVLLSE</sequence>
<dbReference type="GO" id="GO:0016791">
    <property type="term" value="F:phosphatase activity"/>
    <property type="evidence" value="ECO:0007669"/>
    <property type="project" value="InterPro"/>
</dbReference>
<gene>
    <name evidence="5" type="ORF">QR680_009855</name>
</gene>
<proteinExistence type="predicted"/>
<keyword evidence="4" id="KW-0460">Magnesium</keyword>
<dbReference type="Proteomes" id="UP001175271">
    <property type="component" value="Unassembled WGS sequence"/>
</dbReference>
<name>A0AA39IN80_9BILA</name>
<reference evidence="5" key="1">
    <citation type="submission" date="2023-06" db="EMBL/GenBank/DDBJ databases">
        <title>Genomic analysis of the entomopathogenic nematode Steinernema hermaphroditum.</title>
        <authorList>
            <person name="Schwarz E.M."/>
            <person name="Heppert J.K."/>
            <person name="Baniya A."/>
            <person name="Schwartz H.T."/>
            <person name="Tan C.-H."/>
            <person name="Antoshechkin I."/>
            <person name="Sternberg P.W."/>
            <person name="Goodrich-Blair H."/>
            <person name="Dillman A.R."/>
        </authorList>
    </citation>
    <scope>NUCLEOTIDE SEQUENCE</scope>
    <source>
        <strain evidence="5">PS9179</strain>
        <tissue evidence="5">Whole animal</tissue>
    </source>
</reference>
<feature type="binding site" evidence="3">
    <location>
        <position position="266"/>
    </location>
    <ligand>
        <name>substrate</name>
    </ligand>
</feature>
<evidence type="ECO:0008006" key="7">
    <source>
        <dbReference type="Google" id="ProtNLM"/>
    </source>
</evidence>
<dbReference type="AlphaFoldDB" id="A0AA39IN80"/>
<dbReference type="Pfam" id="PF13344">
    <property type="entry name" value="Hydrolase_6"/>
    <property type="match status" value="1"/>
</dbReference>
<keyword evidence="6" id="KW-1185">Reference proteome</keyword>
<comment type="caution">
    <text evidence="5">The sequence shown here is derived from an EMBL/GenBank/DDBJ whole genome shotgun (WGS) entry which is preliminary data.</text>
</comment>